<dbReference type="PROSITE" id="PS00139">
    <property type="entry name" value="THIOL_PROTEASE_CYS"/>
    <property type="match status" value="1"/>
</dbReference>
<gene>
    <name evidence="10" type="ORF">DDB_G0288563</name>
</gene>
<dbReference type="SMR" id="Q54IS1"/>
<dbReference type="SUPFAM" id="SSF54001">
    <property type="entry name" value="Cysteine proteinases"/>
    <property type="match status" value="1"/>
</dbReference>
<evidence type="ECO:0000256" key="5">
    <source>
        <dbReference type="ARBA" id="ARBA00022807"/>
    </source>
</evidence>
<feature type="signal peptide" evidence="8">
    <location>
        <begin position="1"/>
        <end position="22"/>
    </location>
</feature>
<dbReference type="CDD" id="cd02620">
    <property type="entry name" value="Peptidase_C1A_CathepsinB"/>
    <property type="match status" value="1"/>
</dbReference>
<dbReference type="InParanoid" id="Q54IS1"/>
<name>Q54IS1_DICDI</name>
<evidence type="ECO:0000256" key="7">
    <source>
        <dbReference type="ARBA" id="ARBA00060028"/>
    </source>
</evidence>
<evidence type="ECO:0000256" key="2">
    <source>
        <dbReference type="ARBA" id="ARBA00022670"/>
    </source>
</evidence>
<dbReference type="InterPro" id="IPR000169">
    <property type="entry name" value="Pept_cys_AS"/>
</dbReference>
<dbReference type="MEROPS" id="C01.A58"/>
<dbReference type="PhylomeDB" id="Q54IS1"/>
<keyword evidence="11" id="KW-1185">Reference proteome</keyword>
<evidence type="ECO:0000256" key="4">
    <source>
        <dbReference type="ARBA" id="ARBA00022801"/>
    </source>
</evidence>
<dbReference type="InterPro" id="IPR025661">
    <property type="entry name" value="Pept_asp_AS"/>
</dbReference>
<dbReference type="GO" id="GO:0005764">
    <property type="term" value="C:lysosome"/>
    <property type="evidence" value="ECO:0000318"/>
    <property type="project" value="GO_Central"/>
</dbReference>
<dbReference type="PROSITE" id="PS00639">
    <property type="entry name" value="THIOL_PROTEASE_HIS"/>
    <property type="match status" value="1"/>
</dbReference>
<organism evidence="10 11">
    <name type="scientific">Dictyostelium discoideum</name>
    <name type="common">Social amoeba</name>
    <dbReference type="NCBI Taxonomy" id="44689"/>
    <lineage>
        <taxon>Eukaryota</taxon>
        <taxon>Amoebozoa</taxon>
        <taxon>Evosea</taxon>
        <taxon>Eumycetozoa</taxon>
        <taxon>Dictyostelia</taxon>
        <taxon>Dictyosteliales</taxon>
        <taxon>Dictyosteliaceae</taxon>
        <taxon>Dictyostelium</taxon>
    </lineage>
</organism>
<dbReference type="EMBL" id="AAFI02000117">
    <property type="protein sequence ID" value="EAL63141.1"/>
    <property type="molecule type" value="Genomic_DNA"/>
</dbReference>
<keyword evidence="6" id="KW-1015">Disulfide bond</keyword>
<dbReference type="Proteomes" id="UP000002195">
    <property type="component" value="Unassembled WGS sequence"/>
</dbReference>
<comment type="similarity">
    <text evidence="1">Belongs to the peptidase C1 family.</text>
</comment>
<evidence type="ECO:0000256" key="6">
    <source>
        <dbReference type="ARBA" id="ARBA00023157"/>
    </source>
</evidence>
<protein>
    <recommendedName>
        <fullName evidence="9">Peptidase C1A papain C-terminal domain-containing protein</fullName>
    </recommendedName>
</protein>
<sequence>MRFSYIICLIFVSFYFASVCLGSFLDKPVLDDNLINSINNNKKSSWTAHRNKNFEGKTFGDIIGMMGTKKTAAPFKLTENGEELKGSIPTSFDSRVQWPDCIHPILNQEQCGSCWAFSSSEVLSDRLCIASNNKTNPGALSPQTLVACDVYGNDGCSGGIPQLAWEYMELKGLPTDSCVPYTAGNGTVYSCQRSCSDSEDYSLYRAKPFTLKTCSSVQCIQENILAYGPIVGTMEVYEDFMSYSSGVYVMTPGSSLLGGHAIKIVGWGFDQTSQLNYWIVANSWGADWGQQGFFFISMETCSISSDASAAEARV</sequence>
<dbReference type="HOGENOM" id="CLU_012184_3_3_1"/>
<dbReference type="InterPro" id="IPR038765">
    <property type="entry name" value="Papain-like_cys_pep_sf"/>
</dbReference>
<comment type="function">
    <text evidence="7">Thiol protease which is required for parasite excystation and invasion of the proximal small intestine of the human host.</text>
</comment>
<evidence type="ECO:0000256" key="3">
    <source>
        <dbReference type="ARBA" id="ARBA00022729"/>
    </source>
</evidence>
<evidence type="ECO:0000313" key="11">
    <source>
        <dbReference type="Proteomes" id="UP000002195"/>
    </source>
</evidence>
<dbReference type="InterPro" id="IPR000668">
    <property type="entry name" value="Peptidase_C1A_C"/>
</dbReference>
<evidence type="ECO:0000256" key="1">
    <source>
        <dbReference type="ARBA" id="ARBA00008455"/>
    </source>
</evidence>
<dbReference type="AlphaFoldDB" id="Q54IS1"/>
<dbReference type="Pfam" id="PF00112">
    <property type="entry name" value="Peptidase_C1"/>
    <property type="match status" value="1"/>
</dbReference>
<dbReference type="GO" id="GO:0004197">
    <property type="term" value="F:cysteine-type endopeptidase activity"/>
    <property type="evidence" value="ECO:0000318"/>
    <property type="project" value="GO_Central"/>
</dbReference>
<dbReference type="SMART" id="SM00645">
    <property type="entry name" value="Pept_C1"/>
    <property type="match status" value="1"/>
</dbReference>
<dbReference type="Gene3D" id="3.90.70.10">
    <property type="entry name" value="Cysteine proteinases"/>
    <property type="match status" value="1"/>
</dbReference>
<proteinExistence type="inferred from homology"/>
<evidence type="ECO:0000259" key="9">
    <source>
        <dbReference type="SMART" id="SM00645"/>
    </source>
</evidence>
<keyword evidence="4" id="KW-0378">Hydrolase</keyword>
<dbReference type="InterPro" id="IPR025660">
    <property type="entry name" value="Pept_his_AS"/>
</dbReference>
<evidence type="ECO:0000313" key="10">
    <source>
        <dbReference type="EMBL" id="EAL63141.1"/>
    </source>
</evidence>
<dbReference type="PROSITE" id="PS00640">
    <property type="entry name" value="THIOL_PROTEASE_ASN"/>
    <property type="match status" value="1"/>
</dbReference>
<dbReference type="PRINTS" id="PR00705">
    <property type="entry name" value="PAPAIN"/>
</dbReference>
<dbReference type="GO" id="GO:0005615">
    <property type="term" value="C:extracellular space"/>
    <property type="evidence" value="ECO:0000318"/>
    <property type="project" value="GO_Central"/>
</dbReference>
<dbReference type="PaxDb" id="44689-DDB0187993"/>
<dbReference type="FunFam" id="3.90.70.10:FF:000096">
    <property type="entry name" value="Cathepsin B-like cysteine protease"/>
    <property type="match status" value="1"/>
</dbReference>
<dbReference type="RefSeq" id="XP_636643.1">
    <property type="nucleotide sequence ID" value="XM_631551.1"/>
</dbReference>
<dbReference type="dictyBase" id="DDB_G0288563"/>
<dbReference type="OMA" id="PQLAWEY"/>
<dbReference type="Pfam" id="PF08127">
    <property type="entry name" value="Propeptide_C1"/>
    <property type="match status" value="1"/>
</dbReference>
<dbReference type="VEuPathDB" id="AmoebaDB:DDB_G0288563"/>
<dbReference type="eggNOG" id="KOG1543">
    <property type="taxonomic scope" value="Eukaryota"/>
</dbReference>
<reference evidence="10 11" key="1">
    <citation type="journal article" date="2005" name="Nature">
        <title>The genome of the social amoeba Dictyostelium discoideum.</title>
        <authorList>
            <consortium name="The Dictyostelium discoideum Sequencing Consortium"/>
            <person name="Eichinger L."/>
            <person name="Pachebat J.A."/>
            <person name="Glockner G."/>
            <person name="Rajandream M.A."/>
            <person name="Sucgang R."/>
            <person name="Berriman M."/>
            <person name="Song J."/>
            <person name="Olsen R."/>
            <person name="Szafranski K."/>
            <person name="Xu Q."/>
            <person name="Tunggal B."/>
            <person name="Kummerfeld S."/>
            <person name="Madera M."/>
            <person name="Konfortov B.A."/>
            <person name="Rivero F."/>
            <person name="Bankier A.T."/>
            <person name="Lehmann R."/>
            <person name="Hamlin N."/>
            <person name="Davies R."/>
            <person name="Gaudet P."/>
            <person name="Fey P."/>
            <person name="Pilcher K."/>
            <person name="Chen G."/>
            <person name="Saunders D."/>
            <person name="Sodergren E."/>
            <person name="Davis P."/>
            <person name="Kerhornou A."/>
            <person name="Nie X."/>
            <person name="Hall N."/>
            <person name="Anjard C."/>
            <person name="Hemphill L."/>
            <person name="Bason N."/>
            <person name="Farbrother P."/>
            <person name="Desany B."/>
            <person name="Just E."/>
            <person name="Morio T."/>
            <person name="Rost R."/>
            <person name="Churcher C."/>
            <person name="Cooper J."/>
            <person name="Haydock S."/>
            <person name="van Driessche N."/>
            <person name="Cronin A."/>
            <person name="Goodhead I."/>
            <person name="Muzny D."/>
            <person name="Mourier T."/>
            <person name="Pain A."/>
            <person name="Lu M."/>
            <person name="Harper D."/>
            <person name="Lindsay R."/>
            <person name="Hauser H."/>
            <person name="James K."/>
            <person name="Quiles M."/>
            <person name="Madan Babu M."/>
            <person name="Saito T."/>
            <person name="Buchrieser C."/>
            <person name="Wardroper A."/>
            <person name="Felder M."/>
            <person name="Thangavelu M."/>
            <person name="Johnson D."/>
            <person name="Knights A."/>
            <person name="Loulseged H."/>
            <person name="Mungall K."/>
            <person name="Oliver K."/>
            <person name="Price C."/>
            <person name="Quail M.A."/>
            <person name="Urushihara H."/>
            <person name="Hernandez J."/>
            <person name="Rabbinowitsch E."/>
            <person name="Steffen D."/>
            <person name="Sanders M."/>
            <person name="Ma J."/>
            <person name="Kohara Y."/>
            <person name="Sharp S."/>
            <person name="Simmonds M."/>
            <person name="Spiegler S."/>
            <person name="Tivey A."/>
            <person name="Sugano S."/>
            <person name="White B."/>
            <person name="Walker D."/>
            <person name="Woodward J."/>
            <person name="Winckler T."/>
            <person name="Tanaka Y."/>
            <person name="Shaulsky G."/>
            <person name="Schleicher M."/>
            <person name="Weinstock G."/>
            <person name="Rosenthal A."/>
            <person name="Cox E.C."/>
            <person name="Chisholm R.L."/>
            <person name="Gibbs R."/>
            <person name="Loomis W.F."/>
            <person name="Platzer M."/>
            <person name="Kay R.R."/>
            <person name="Williams J."/>
            <person name="Dear P.H."/>
            <person name="Noegel A.A."/>
            <person name="Barrell B."/>
            <person name="Kuspa A."/>
        </authorList>
    </citation>
    <scope>NUCLEOTIDE SEQUENCE [LARGE SCALE GENOMIC DNA]</scope>
    <source>
        <strain evidence="10 11">AX4</strain>
    </source>
</reference>
<feature type="chain" id="PRO_5018742102" description="Peptidase C1A papain C-terminal domain-containing protein" evidence="8">
    <location>
        <begin position="23"/>
        <end position="314"/>
    </location>
</feature>
<dbReference type="GeneID" id="8626689"/>
<dbReference type="KEGG" id="ddi:DDB_G0288563"/>
<dbReference type="InterPro" id="IPR012599">
    <property type="entry name" value="Propeptide_C1A"/>
</dbReference>
<dbReference type="STRING" id="44689.Q54IS1"/>
<dbReference type="InterPro" id="IPR013128">
    <property type="entry name" value="Peptidase_C1A"/>
</dbReference>
<comment type="caution">
    <text evidence="10">The sequence shown here is derived from an EMBL/GenBank/DDBJ whole genome shotgun (WGS) entry which is preliminary data.</text>
</comment>
<feature type="domain" description="Peptidase C1A papain C-terminal" evidence="9">
    <location>
        <begin position="88"/>
        <end position="311"/>
    </location>
</feature>
<accession>Q54IS1</accession>
<dbReference type="FunCoup" id="Q54IS1">
    <property type="interactions" value="21"/>
</dbReference>
<keyword evidence="5" id="KW-0788">Thiol protease</keyword>
<dbReference type="PANTHER" id="PTHR12411">
    <property type="entry name" value="CYSTEINE PROTEASE FAMILY C1-RELATED"/>
    <property type="match status" value="1"/>
</dbReference>
<dbReference type="GO" id="GO:0051603">
    <property type="term" value="P:proteolysis involved in protein catabolic process"/>
    <property type="evidence" value="ECO:0000318"/>
    <property type="project" value="GO_Central"/>
</dbReference>
<keyword evidence="3 8" id="KW-0732">Signal</keyword>
<keyword evidence="2" id="KW-0645">Protease</keyword>
<evidence type="ECO:0000256" key="8">
    <source>
        <dbReference type="SAM" id="SignalP"/>
    </source>
</evidence>